<evidence type="ECO:0000256" key="1">
    <source>
        <dbReference type="SAM" id="MobiDB-lite"/>
    </source>
</evidence>
<proteinExistence type="predicted"/>
<dbReference type="EMBL" id="CAGI01000137">
    <property type="protein sequence ID" value="CCF48749.1"/>
    <property type="molecule type" value="Genomic_DNA"/>
</dbReference>
<sequence length="160" mass="17185">MFPNSLLFAFIATCLFLANVGVEASLEATAGADFHTKPTPITVASSLSVSPHGTNPFGICSLPFAEENQVFKPATGPDALPVQKFVTEARKNGAVCQWFVPDDMKCVEQGGKGDMSASDVIWWQQAFCKRCSDAGGKNGEEFNCPDDSDSAETKVEEKKK</sequence>
<gene>
    <name evidence="3" type="ORF">UHOR_08758</name>
</gene>
<feature type="region of interest" description="Disordered" evidence="1">
    <location>
        <begin position="135"/>
        <end position="160"/>
    </location>
</feature>
<name>I2FPA6_USTHO</name>
<protein>
    <submittedName>
        <fullName evidence="3">Related to Mig2-2</fullName>
    </submittedName>
</protein>
<feature type="chain" id="PRO_5003658976" evidence="2">
    <location>
        <begin position="25"/>
        <end position="160"/>
    </location>
</feature>
<dbReference type="Proteomes" id="UP000006174">
    <property type="component" value="Unassembled WGS sequence"/>
</dbReference>
<feature type="signal peptide" evidence="2">
    <location>
        <begin position="1"/>
        <end position="24"/>
    </location>
</feature>
<organism evidence="3 4">
    <name type="scientific">Ustilago hordei</name>
    <name type="common">Barley covered smut fungus</name>
    <dbReference type="NCBI Taxonomy" id="120017"/>
    <lineage>
        <taxon>Eukaryota</taxon>
        <taxon>Fungi</taxon>
        <taxon>Dikarya</taxon>
        <taxon>Basidiomycota</taxon>
        <taxon>Ustilaginomycotina</taxon>
        <taxon>Ustilaginomycetes</taxon>
        <taxon>Ustilaginales</taxon>
        <taxon>Ustilaginaceae</taxon>
        <taxon>Ustilago</taxon>
    </lineage>
</organism>
<keyword evidence="4" id="KW-1185">Reference proteome</keyword>
<evidence type="ECO:0000313" key="3">
    <source>
        <dbReference type="EMBL" id="CCF48749.1"/>
    </source>
</evidence>
<accession>I2FPA6</accession>
<keyword evidence="2" id="KW-0732">Signal</keyword>
<dbReference type="HOGENOM" id="CLU_106409_0_0_1"/>
<feature type="compositionally biased region" description="Basic and acidic residues" evidence="1">
    <location>
        <begin position="151"/>
        <end position="160"/>
    </location>
</feature>
<evidence type="ECO:0000256" key="2">
    <source>
        <dbReference type="SAM" id="SignalP"/>
    </source>
</evidence>
<dbReference type="AlphaFoldDB" id="I2FPA6"/>
<evidence type="ECO:0000313" key="4">
    <source>
        <dbReference type="Proteomes" id="UP000006174"/>
    </source>
</evidence>
<comment type="caution">
    <text evidence="3">The sequence shown here is derived from an EMBL/GenBank/DDBJ whole genome shotgun (WGS) entry which is preliminary data.</text>
</comment>
<reference evidence="3 4" key="1">
    <citation type="journal article" date="2012" name="Plant Cell">
        <title>Genome comparison of barley and maize smut fungi reveals targeted loss of RNA silencing components and species-specific presence of transposable elements.</title>
        <authorList>
            <person name="Laurie J.D."/>
            <person name="Ali S."/>
            <person name="Linning R."/>
            <person name="Mannhaupt G."/>
            <person name="Wong P."/>
            <person name="Gueldener U."/>
            <person name="Muensterkoetter M."/>
            <person name="Moore R."/>
            <person name="Kahmann R."/>
            <person name="Bakkeren G."/>
            <person name="Schirawski J."/>
        </authorList>
    </citation>
    <scope>NUCLEOTIDE SEQUENCE [LARGE SCALE GENOMIC DNA]</scope>
    <source>
        <strain evidence="4">Uh4875-4</strain>
    </source>
</reference>